<feature type="region of interest" description="Disordered" evidence="7">
    <location>
        <begin position="817"/>
        <end position="872"/>
    </location>
</feature>
<sequence>MYHRDSKIMRKLLGKSATDTSTGDLSITSTPTSITAPYRPSKSQDAVYNAGVPIARLDVSPDRRAVILGGGHILKTIILDDAAGYGFDFSDGVDVRAAILSQQPSASRASVMADQLSIRDVKWHNNSTIFTAGANGRIFSYDLNRIGTAGSEPLEYIQMQEDSRQVNSLDVNPHLKSWILSGSQDGFGRVFDAGTTWQNRSGGLTFRQRFAPLRCIDPIREVKWSPKVGHEMACCTESGVILKWDVRHALRPLLRINAHDKACSAIAWHPDGSHLISAGWDAKLHVWDLGSTADKRQKPKWTVNTPAPVRTVAWRPGMWSASARTRRVAQVAVTYDENSNKRYGTPVVHVWDLARPTLPYKEVERFDTSPIALWWKDQDMLWTVGQDHMFNQCDVAFAPKVIDRLSTSAMAFSPKGDALLFLDERLSSPRPRHSLTPKSDVTARGNYNAASIPAGLSVSKSDSEEEVIGTFLGPRWKTHRTRRHSARSTNSISTTGTSATSLSEDQKAIMGLEQALKATGMFKTHQAMTSGHLPAAKSVNVHQYLSGMYLETLDRELPFVEGGQALPQRILRITDQYAKAAETVNLFRLAQVWRVLSFAMTLLLDQRAKFHLDTRLSRFQKVKLDKSSGDGDRNKAAAIFNSFHQTERNDFALPSHQAASPDKRSQNGRSLIAEEMESTSNVPTPLARPVDTAHSLTYQQQLYPHGRKLAPILEPDSLSLGPAAHGSFQDEPRQRHDSTPLSIRSQDSESTQVSHTEGYDFYDTDALAQAIDVPDSKHDGRSWHVVPAPTDPGGRRKVARHDSEESYGQMFAISEGNKLSGSGQFGKPTLAKQASDRRSDDEFESRIRGEQLDTSSSPKSRNEPMPVTDSPDEMFMISQTTAATDDTYASNQSLTTRSFSSNQANDPNMGEANGSNYSNYNSQSSEFIAPPETRPPFEHDTRPHVLETDYLHWSEDPSYPFPSPQSASASKPLASGTGLPDPYVVVQRALDFESRTSALNASAMVLLLKPLVPESIIDTHQARGILRQHHSRLMSMGLFVEAALLRNLCIRGWPAGLPDWGENYESVFGTSQQSLVKVNFFCSSCRKPREIDPKHGDEAVWTCERCKSHMAPCAVCGHRELALADHLPAENVDLVAAALDKRPLLSWWYCPGCAHGGHSSCLQAWHGSLDPAVAPNETYSDGCCPLDGCGHACLPGKYRGETTTARAEELGRAAVESSRARDDRIATTTNNRATPRPSASVKSDGNDVPQSRAVGMAREALNSNKGSGGGGTGTGTGGGILSSSPGRAGGGEGGGVNRERRKSVKFAASNGTESF</sequence>
<accession>A0A084R0J0</accession>
<dbReference type="InterPro" id="IPR037590">
    <property type="entry name" value="WDR24"/>
</dbReference>
<protein>
    <submittedName>
        <fullName evidence="8">Uncharacterized protein</fullName>
    </submittedName>
</protein>
<feature type="region of interest" description="Disordered" evidence="7">
    <location>
        <begin position="773"/>
        <end position="803"/>
    </location>
</feature>
<dbReference type="Pfam" id="PF00400">
    <property type="entry name" value="WD40"/>
    <property type="match status" value="1"/>
</dbReference>
<dbReference type="Proteomes" id="UP000028524">
    <property type="component" value="Unassembled WGS sequence"/>
</dbReference>
<dbReference type="GO" id="GO:0008270">
    <property type="term" value="F:zinc ion binding"/>
    <property type="evidence" value="ECO:0007669"/>
    <property type="project" value="UniProtKB-KW"/>
</dbReference>
<dbReference type="Gene3D" id="2.130.10.10">
    <property type="entry name" value="YVTN repeat-like/Quinoprotein amine dehydrogenase"/>
    <property type="match status" value="2"/>
</dbReference>
<dbReference type="HOGENOM" id="CLU_002874_0_0_1"/>
<dbReference type="GO" id="GO:0061700">
    <property type="term" value="C:GATOR2 complex"/>
    <property type="evidence" value="ECO:0007669"/>
    <property type="project" value="TreeGrafter"/>
</dbReference>
<evidence type="ECO:0000256" key="5">
    <source>
        <dbReference type="ARBA" id="ARBA00022833"/>
    </source>
</evidence>
<reference evidence="8 9" key="1">
    <citation type="journal article" date="2014" name="BMC Genomics">
        <title>Comparative genome sequencing reveals chemotype-specific gene clusters in the toxigenic black mold Stachybotrys.</title>
        <authorList>
            <person name="Semeiks J."/>
            <person name="Borek D."/>
            <person name="Otwinowski Z."/>
            <person name="Grishin N.V."/>
        </authorList>
    </citation>
    <scope>NUCLEOTIDE SEQUENCE [LARGE SCALE GENOMIC DNA]</scope>
    <source>
        <strain evidence="8 9">IBT 40285</strain>
    </source>
</reference>
<feature type="compositionally biased region" description="Polar residues" evidence="7">
    <location>
        <begin position="490"/>
        <end position="500"/>
    </location>
</feature>
<evidence type="ECO:0000256" key="7">
    <source>
        <dbReference type="SAM" id="MobiDB-lite"/>
    </source>
</evidence>
<dbReference type="GO" id="GO:1904263">
    <property type="term" value="P:positive regulation of TORC1 signaling"/>
    <property type="evidence" value="ECO:0007669"/>
    <property type="project" value="TreeGrafter"/>
</dbReference>
<feature type="compositionally biased region" description="Polar residues" evidence="7">
    <location>
        <begin position="897"/>
        <end position="906"/>
    </location>
</feature>
<dbReference type="InterPro" id="IPR036322">
    <property type="entry name" value="WD40_repeat_dom_sf"/>
</dbReference>
<feature type="region of interest" description="Disordered" evidence="7">
    <location>
        <begin position="18"/>
        <end position="38"/>
    </location>
</feature>
<feature type="repeat" description="WD" evidence="6">
    <location>
        <begin position="256"/>
        <end position="297"/>
    </location>
</feature>
<evidence type="ECO:0000256" key="4">
    <source>
        <dbReference type="ARBA" id="ARBA00022771"/>
    </source>
</evidence>
<dbReference type="GO" id="GO:0005829">
    <property type="term" value="C:cytosol"/>
    <property type="evidence" value="ECO:0007669"/>
    <property type="project" value="TreeGrafter"/>
</dbReference>
<keyword evidence="1 6" id="KW-0853">WD repeat</keyword>
<feature type="region of interest" description="Disordered" evidence="7">
    <location>
        <begin position="713"/>
        <end position="755"/>
    </location>
</feature>
<organism evidence="8 9">
    <name type="scientific">Stachybotrys chlorohalonatus (strain IBT 40285)</name>
    <dbReference type="NCBI Taxonomy" id="1283841"/>
    <lineage>
        <taxon>Eukaryota</taxon>
        <taxon>Fungi</taxon>
        <taxon>Dikarya</taxon>
        <taxon>Ascomycota</taxon>
        <taxon>Pezizomycotina</taxon>
        <taxon>Sordariomycetes</taxon>
        <taxon>Hypocreomycetidae</taxon>
        <taxon>Hypocreales</taxon>
        <taxon>Stachybotryaceae</taxon>
        <taxon>Stachybotrys</taxon>
    </lineage>
</organism>
<dbReference type="InterPro" id="IPR015943">
    <property type="entry name" value="WD40/YVTN_repeat-like_dom_sf"/>
</dbReference>
<keyword evidence="3" id="KW-0677">Repeat</keyword>
<feature type="compositionally biased region" description="Low complexity" evidence="7">
    <location>
        <begin position="26"/>
        <end position="35"/>
    </location>
</feature>
<dbReference type="SMART" id="SM00320">
    <property type="entry name" value="WD40"/>
    <property type="match status" value="4"/>
</dbReference>
<dbReference type="PANTHER" id="PTHR46200:SF1">
    <property type="entry name" value="GATOR COMPLEX PROTEIN WDR24"/>
    <property type="match status" value="1"/>
</dbReference>
<dbReference type="EMBL" id="KL659365">
    <property type="protein sequence ID" value="KFA69725.1"/>
    <property type="molecule type" value="Genomic_DNA"/>
</dbReference>
<feature type="compositionally biased region" description="Gly residues" evidence="7">
    <location>
        <begin position="1287"/>
        <end position="1296"/>
    </location>
</feature>
<feature type="region of interest" description="Disordered" evidence="7">
    <location>
        <begin position="1209"/>
        <end position="1315"/>
    </location>
</feature>
<keyword evidence="9" id="KW-1185">Reference proteome</keyword>
<gene>
    <name evidence="8" type="ORF">S40285_08113</name>
</gene>
<feature type="region of interest" description="Disordered" evidence="7">
    <location>
        <begin position="897"/>
        <end position="941"/>
    </location>
</feature>
<keyword evidence="2" id="KW-0479">Metal-binding</keyword>
<evidence type="ECO:0000256" key="3">
    <source>
        <dbReference type="ARBA" id="ARBA00022737"/>
    </source>
</evidence>
<feature type="compositionally biased region" description="Gly residues" evidence="7">
    <location>
        <begin position="1266"/>
        <end position="1280"/>
    </location>
</feature>
<keyword evidence="5" id="KW-0862">Zinc</keyword>
<evidence type="ECO:0000313" key="8">
    <source>
        <dbReference type="EMBL" id="KFA69725.1"/>
    </source>
</evidence>
<evidence type="ECO:0000256" key="1">
    <source>
        <dbReference type="ARBA" id="ARBA00022574"/>
    </source>
</evidence>
<dbReference type="OMA" id="QTWRIVK"/>
<dbReference type="InParanoid" id="A0A084R0J0"/>
<feature type="compositionally biased region" description="Basic and acidic residues" evidence="7">
    <location>
        <begin position="728"/>
        <end position="738"/>
    </location>
</feature>
<name>A0A084R0J0_STAC4</name>
<keyword evidence="4" id="KW-0863">Zinc-finger</keyword>
<dbReference type="GO" id="GO:0016239">
    <property type="term" value="P:positive regulation of macroautophagy"/>
    <property type="evidence" value="ECO:0007669"/>
    <property type="project" value="TreeGrafter"/>
</dbReference>
<dbReference type="PROSITE" id="PS50082">
    <property type="entry name" value="WD_REPEATS_2"/>
    <property type="match status" value="1"/>
</dbReference>
<feature type="compositionally biased region" description="Low complexity" evidence="7">
    <location>
        <begin position="913"/>
        <end position="925"/>
    </location>
</feature>
<feature type="compositionally biased region" description="Polar residues" evidence="7">
    <location>
        <begin position="739"/>
        <end position="755"/>
    </location>
</feature>
<evidence type="ECO:0000313" key="9">
    <source>
        <dbReference type="Proteomes" id="UP000028524"/>
    </source>
</evidence>
<dbReference type="OrthoDB" id="60955at2759"/>
<dbReference type="InterPro" id="IPR019775">
    <property type="entry name" value="WD40_repeat_CS"/>
</dbReference>
<feature type="compositionally biased region" description="Basic and acidic residues" evidence="7">
    <location>
        <begin position="834"/>
        <end position="851"/>
    </location>
</feature>
<dbReference type="PROSITE" id="PS50294">
    <property type="entry name" value="WD_REPEATS_REGION"/>
    <property type="match status" value="1"/>
</dbReference>
<dbReference type="STRING" id="1283841.A0A084R0J0"/>
<dbReference type="GO" id="GO:0005774">
    <property type="term" value="C:vacuolar membrane"/>
    <property type="evidence" value="ECO:0007669"/>
    <property type="project" value="TreeGrafter"/>
</dbReference>
<proteinExistence type="predicted"/>
<dbReference type="PROSITE" id="PS00678">
    <property type="entry name" value="WD_REPEATS_1"/>
    <property type="match status" value="1"/>
</dbReference>
<feature type="region of interest" description="Disordered" evidence="7">
    <location>
        <begin position="478"/>
        <end position="500"/>
    </location>
</feature>
<dbReference type="PANTHER" id="PTHR46200">
    <property type="entry name" value="GATOR COMPLEX PROTEIN WDR24"/>
    <property type="match status" value="1"/>
</dbReference>
<dbReference type="SUPFAM" id="SSF50978">
    <property type="entry name" value="WD40 repeat-like"/>
    <property type="match status" value="1"/>
</dbReference>
<dbReference type="InterPro" id="IPR001680">
    <property type="entry name" value="WD40_rpt"/>
</dbReference>
<evidence type="ECO:0000256" key="6">
    <source>
        <dbReference type="PROSITE-ProRule" id="PRU00221"/>
    </source>
</evidence>
<evidence type="ECO:0000256" key="2">
    <source>
        <dbReference type="ARBA" id="ARBA00022723"/>
    </source>
</evidence>